<feature type="coiled-coil region" evidence="1">
    <location>
        <begin position="117"/>
        <end position="144"/>
    </location>
</feature>
<dbReference type="Proteomes" id="UP001140949">
    <property type="component" value="Unassembled WGS sequence"/>
</dbReference>
<comment type="caution">
    <text evidence="3">The sequence shown here is derived from an EMBL/GenBank/DDBJ whole genome shotgun (WGS) entry which is preliminary data.</text>
</comment>
<keyword evidence="2" id="KW-0812">Transmembrane</keyword>
<reference evidence="3" key="1">
    <citation type="journal article" date="2023" name="GigaByte">
        <title>Genome assembly of the bearded iris, Iris pallida Lam.</title>
        <authorList>
            <person name="Bruccoleri R.E."/>
            <person name="Oakeley E.J."/>
            <person name="Faust A.M.E."/>
            <person name="Altorfer M."/>
            <person name="Dessus-Babus S."/>
            <person name="Burckhardt D."/>
            <person name="Oertli M."/>
            <person name="Naumann U."/>
            <person name="Petersen F."/>
            <person name="Wong J."/>
        </authorList>
    </citation>
    <scope>NUCLEOTIDE SEQUENCE</scope>
    <source>
        <strain evidence="3">GSM-AAB239-AS_SAM_17_03QT</strain>
    </source>
</reference>
<dbReference type="AlphaFoldDB" id="A0AAX6FAI2"/>
<protein>
    <submittedName>
        <fullName evidence="3">Uncharacterized protein</fullName>
    </submittedName>
</protein>
<dbReference type="GO" id="GO:0009706">
    <property type="term" value="C:chloroplast inner membrane"/>
    <property type="evidence" value="ECO:0007669"/>
    <property type="project" value="TreeGrafter"/>
</dbReference>
<dbReference type="EMBL" id="JANAVB010030816">
    <property type="protein sequence ID" value="KAJ6813041.1"/>
    <property type="molecule type" value="Genomic_DNA"/>
</dbReference>
<dbReference type="PANTHER" id="PTHR34048:SF5">
    <property type="entry name" value="INNER MEMBRANE LOCALIZED PROTEIN"/>
    <property type="match status" value="1"/>
</dbReference>
<evidence type="ECO:0000313" key="3">
    <source>
        <dbReference type="EMBL" id="KAJ6813041.1"/>
    </source>
</evidence>
<keyword evidence="2" id="KW-1133">Transmembrane helix</keyword>
<accession>A0AAX6FAI2</accession>
<evidence type="ECO:0000256" key="1">
    <source>
        <dbReference type="SAM" id="Coils"/>
    </source>
</evidence>
<organism evidence="3 4">
    <name type="scientific">Iris pallida</name>
    <name type="common">Sweet iris</name>
    <dbReference type="NCBI Taxonomy" id="29817"/>
    <lineage>
        <taxon>Eukaryota</taxon>
        <taxon>Viridiplantae</taxon>
        <taxon>Streptophyta</taxon>
        <taxon>Embryophyta</taxon>
        <taxon>Tracheophyta</taxon>
        <taxon>Spermatophyta</taxon>
        <taxon>Magnoliopsida</taxon>
        <taxon>Liliopsida</taxon>
        <taxon>Asparagales</taxon>
        <taxon>Iridaceae</taxon>
        <taxon>Iridoideae</taxon>
        <taxon>Irideae</taxon>
        <taxon>Iris</taxon>
    </lineage>
</organism>
<sequence length="165" mass="17390">MAAASLSSYSVTSAVGCSSKVLDQSFLSCRPVSLTLRPVRHSKSKLVTSKRQVTIKAGLSDIGKPSSSSIFVGGFLLGGIIVGALGCVYAPQISKTLAGADKKDLMRKLPKFIYDEDKALERTRKVLEKKIAQLNTAIDGVSSELRADSGPNGAVVDSDEMEAAL</sequence>
<proteinExistence type="predicted"/>
<dbReference type="PANTHER" id="PTHR34048">
    <property type="entry name" value="LOW-DENSITY RECEPTOR-LIKE PROTEIN"/>
    <property type="match status" value="1"/>
</dbReference>
<evidence type="ECO:0000256" key="2">
    <source>
        <dbReference type="SAM" id="Phobius"/>
    </source>
</evidence>
<keyword evidence="4" id="KW-1185">Reference proteome</keyword>
<dbReference type="InterPro" id="IPR040377">
    <property type="entry name" value="Ssl2009-like"/>
</dbReference>
<reference evidence="3" key="2">
    <citation type="submission" date="2023-04" db="EMBL/GenBank/DDBJ databases">
        <authorList>
            <person name="Bruccoleri R.E."/>
            <person name="Oakeley E.J."/>
            <person name="Faust A.-M."/>
            <person name="Dessus-Babus S."/>
            <person name="Altorfer M."/>
            <person name="Burckhardt D."/>
            <person name="Oertli M."/>
            <person name="Naumann U."/>
            <person name="Petersen F."/>
            <person name="Wong J."/>
        </authorList>
    </citation>
    <scope>NUCLEOTIDE SEQUENCE</scope>
    <source>
        <strain evidence="3">GSM-AAB239-AS_SAM_17_03QT</strain>
        <tissue evidence="3">Leaf</tissue>
    </source>
</reference>
<dbReference type="GO" id="GO:0009535">
    <property type="term" value="C:chloroplast thylakoid membrane"/>
    <property type="evidence" value="ECO:0007669"/>
    <property type="project" value="TreeGrafter"/>
</dbReference>
<gene>
    <name evidence="3" type="ORF">M6B38_145135</name>
</gene>
<name>A0AAX6FAI2_IRIPA</name>
<feature type="transmembrane region" description="Helical" evidence="2">
    <location>
        <begin position="70"/>
        <end position="90"/>
    </location>
</feature>
<evidence type="ECO:0000313" key="4">
    <source>
        <dbReference type="Proteomes" id="UP001140949"/>
    </source>
</evidence>
<keyword evidence="2" id="KW-0472">Membrane</keyword>
<keyword evidence="1" id="KW-0175">Coiled coil</keyword>